<evidence type="ECO:0000313" key="2">
    <source>
        <dbReference type="Proteomes" id="UP000326565"/>
    </source>
</evidence>
<name>A0A5N5X4W2_9EURO</name>
<keyword evidence="2" id="KW-1185">Reference proteome</keyword>
<dbReference type="OrthoDB" id="5424209at2759"/>
<protein>
    <submittedName>
        <fullName evidence="1">Uncharacterized protein</fullName>
    </submittedName>
</protein>
<organism evidence="1 2">
    <name type="scientific">Aspergillus leporis</name>
    <dbReference type="NCBI Taxonomy" id="41062"/>
    <lineage>
        <taxon>Eukaryota</taxon>
        <taxon>Fungi</taxon>
        <taxon>Dikarya</taxon>
        <taxon>Ascomycota</taxon>
        <taxon>Pezizomycotina</taxon>
        <taxon>Eurotiomycetes</taxon>
        <taxon>Eurotiomycetidae</taxon>
        <taxon>Eurotiales</taxon>
        <taxon>Aspergillaceae</taxon>
        <taxon>Aspergillus</taxon>
        <taxon>Aspergillus subgen. Circumdati</taxon>
    </lineage>
</organism>
<proteinExistence type="predicted"/>
<reference evidence="1 2" key="1">
    <citation type="submission" date="2019-04" db="EMBL/GenBank/DDBJ databases">
        <title>Friends and foes A comparative genomics study of 23 Aspergillus species from section Flavi.</title>
        <authorList>
            <consortium name="DOE Joint Genome Institute"/>
            <person name="Kjaerbolling I."/>
            <person name="Vesth T."/>
            <person name="Frisvad J.C."/>
            <person name="Nybo J.L."/>
            <person name="Theobald S."/>
            <person name="Kildgaard S."/>
            <person name="Isbrandt T."/>
            <person name="Kuo A."/>
            <person name="Sato A."/>
            <person name="Lyhne E.K."/>
            <person name="Kogle M.E."/>
            <person name="Wiebenga A."/>
            <person name="Kun R.S."/>
            <person name="Lubbers R.J."/>
            <person name="Makela M.R."/>
            <person name="Barry K."/>
            <person name="Chovatia M."/>
            <person name="Clum A."/>
            <person name="Daum C."/>
            <person name="Haridas S."/>
            <person name="He G."/>
            <person name="LaButti K."/>
            <person name="Lipzen A."/>
            <person name="Mondo S."/>
            <person name="Riley R."/>
            <person name="Salamov A."/>
            <person name="Simmons B.A."/>
            <person name="Magnuson J.K."/>
            <person name="Henrissat B."/>
            <person name="Mortensen U.H."/>
            <person name="Larsen T.O."/>
            <person name="Devries R.P."/>
            <person name="Grigoriev I.V."/>
            <person name="Machida M."/>
            <person name="Baker S.E."/>
            <person name="Andersen M.R."/>
        </authorList>
    </citation>
    <scope>NUCLEOTIDE SEQUENCE [LARGE SCALE GENOMIC DNA]</scope>
    <source>
        <strain evidence="1 2">CBS 151.66</strain>
    </source>
</reference>
<evidence type="ECO:0000313" key="1">
    <source>
        <dbReference type="EMBL" id="KAB8074342.1"/>
    </source>
</evidence>
<dbReference type="AlphaFoldDB" id="A0A5N5X4W2"/>
<dbReference type="Proteomes" id="UP000326565">
    <property type="component" value="Unassembled WGS sequence"/>
</dbReference>
<sequence length="133" mass="14633">MALTHAEAADSLHFILVEPNEVGSTSRIAPNASTLALPTGSPASYYVPPPIPKGKELSIHPCDFSDAIYPIWEPVAQGVLDRLNLSGFLSLGCHRLKTGYNEPPEDRPPTILLVVDENHERNGMWWKKRSGTF</sequence>
<dbReference type="EMBL" id="ML732211">
    <property type="protein sequence ID" value="KAB8074342.1"/>
    <property type="molecule type" value="Genomic_DNA"/>
</dbReference>
<accession>A0A5N5X4W2</accession>
<gene>
    <name evidence="1" type="ORF">BDV29DRAFT_156704</name>
</gene>